<sequence length="340" mass="39096">MSKKEKLTNSFINMFTTSLRTLRQSLLLRHDYLRQAARFSRNYSPLKPRTKAQFESRIIFLTHQIEKGLSHRDFRYGFGKKIFNSLPSMLTGLEKIDANAKNNFVYAYSISVLHEYVRRHQIIGYDLGWQKSLFSSEQWNSIINVPDDPKHACIEINRNDKLLNSTLPFNRLARNRHSIREFSNQKVTAEEIMDAVDLAMTTPSVCNRQPTRVHIVLNKKNISDLLRLQAGINGYPTPPALLVITSDLSAFMTEYERNEGYVDGGLFSMNLLYALESHGLGTCPLNTMFTAKVEKLTRNILQIPDNEIFVLYIAVGHFPEITRTCQSLRFSAKQITTIIK</sequence>
<evidence type="ECO:0000313" key="5">
    <source>
        <dbReference type="EMBL" id="NMM99129.1"/>
    </source>
</evidence>
<comment type="caution">
    <text evidence="5">The sequence shown here is derived from an EMBL/GenBank/DDBJ whole genome shotgun (WGS) entry which is preliminary data.</text>
</comment>
<name>A0A7Y0EZ89_9BIFI</name>
<dbReference type="SUPFAM" id="SSF55469">
    <property type="entry name" value="FMN-dependent nitroreductase-like"/>
    <property type="match status" value="1"/>
</dbReference>
<keyword evidence="2" id="KW-0288">FMN</keyword>
<dbReference type="PANTHER" id="PTHR23026:SF90">
    <property type="entry name" value="IODOTYROSINE DEIODINASE 1"/>
    <property type="match status" value="1"/>
</dbReference>
<dbReference type="AlphaFoldDB" id="A0A7Y0EZ89"/>
<dbReference type="InterPro" id="IPR050627">
    <property type="entry name" value="Nitroreductase/BluB"/>
</dbReference>
<gene>
    <name evidence="5" type="ORF">G1C97_2087</name>
</gene>
<feature type="domain" description="Nitroreductase" evidence="4">
    <location>
        <begin position="174"/>
        <end position="317"/>
    </location>
</feature>
<dbReference type="EMBL" id="JAAIIG010000013">
    <property type="protein sequence ID" value="NMM99129.1"/>
    <property type="molecule type" value="Genomic_DNA"/>
</dbReference>
<keyword evidence="1" id="KW-0285">Flavoprotein</keyword>
<organism evidence="5 6">
    <name type="scientific">Bifidobacterium olomucense</name>
    <dbReference type="NCBI Taxonomy" id="2675324"/>
    <lineage>
        <taxon>Bacteria</taxon>
        <taxon>Bacillati</taxon>
        <taxon>Actinomycetota</taxon>
        <taxon>Actinomycetes</taxon>
        <taxon>Bifidobacteriales</taxon>
        <taxon>Bifidobacteriaceae</taxon>
        <taxon>Bifidobacterium</taxon>
    </lineage>
</organism>
<proteinExistence type="predicted"/>
<dbReference type="Proteomes" id="UP000543419">
    <property type="component" value="Unassembled WGS sequence"/>
</dbReference>
<accession>A0A7Y0EZ89</accession>
<dbReference type="RefSeq" id="WP_169241703.1">
    <property type="nucleotide sequence ID" value="NZ_JAAIIG010000013.1"/>
</dbReference>
<dbReference type="Gene3D" id="3.40.109.10">
    <property type="entry name" value="NADH Oxidase"/>
    <property type="match status" value="1"/>
</dbReference>
<dbReference type="GO" id="GO:0016491">
    <property type="term" value="F:oxidoreductase activity"/>
    <property type="evidence" value="ECO:0007669"/>
    <property type="project" value="UniProtKB-KW"/>
</dbReference>
<protein>
    <submittedName>
        <fullName evidence="5">Nitroreductase</fullName>
    </submittedName>
</protein>
<dbReference type="Pfam" id="PF00881">
    <property type="entry name" value="Nitroreductase"/>
    <property type="match status" value="1"/>
</dbReference>
<keyword evidence="6" id="KW-1185">Reference proteome</keyword>
<evidence type="ECO:0000256" key="1">
    <source>
        <dbReference type="ARBA" id="ARBA00022630"/>
    </source>
</evidence>
<dbReference type="InterPro" id="IPR029479">
    <property type="entry name" value="Nitroreductase"/>
</dbReference>
<keyword evidence="3" id="KW-0560">Oxidoreductase</keyword>
<dbReference type="InterPro" id="IPR000415">
    <property type="entry name" value="Nitroreductase-like"/>
</dbReference>
<evidence type="ECO:0000313" key="6">
    <source>
        <dbReference type="Proteomes" id="UP000543419"/>
    </source>
</evidence>
<reference evidence="5 6" key="1">
    <citation type="submission" date="2020-02" db="EMBL/GenBank/DDBJ databases">
        <title>Characterization of phylogenetic diversity of novel bifidobacterial species isolated in Czech ZOOs.</title>
        <authorList>
            <person name="Lugli G.A."/>
            <person name="Vera N.B."/>
            <person name="Ventura M."/>
        </authorList>
    </citation>
    <scope>NUCLEOTIDE SEQUENCE [LARGE SCALE GENOMIC DNA]</scope>
    <source>
        <strain evidence="5 6">DSM 109959</strain>
    </source>
</reference>
<evidence type="ECO:0000256" key="3">
    <source>
        <dbReference type="ARBA" id="ARBA00023002"/>
    </source>
</evidence>
<evidence type="ECO:0000259" key="4">
    <source>
        <dbReference type="Pfam" id="PF00881"/>
    </source>
</evidence>
<evidence type="ECO:0000256" key="2">
    <source>
        <dbReference type="ARBA" id="ARBA00022643"/>
    </source>
</evidence>
<dbReference type="PANTHER" id="PTHR23026">
    <property type="entry name" value="NADPH NITROREDUCTASE"/>
    <property type="match status" value="1"/>
</dbReference>